<keyword evidence="4" id="KW-1185">Reference proteome</keyword>
<dbReference type="GO" id="GO:0006629">
    <property type="term" value="P:lipid metabolic process"/>
    <property type="evidence" value="ECO:0007669"/>
    <property type="project" value="InterPro"/>
</dbReference>
<dbReference type="PANTHER" id="PTHR45908:SF11">
    <property type="entry name" value="FUNGAL LIPASE-LIKE DOMAIN-CONTAINING PROTEIN"/>
    <property type="match status" value="1"/>
</dbReference>
<evidence type="ECO:0000313" key="3">
    <source>
        <dbReference type="EMBL" id="PIC24811.1"/>
    </source>
</evidence>
<dbReference type="EMBL" id="PDUG01000005">
    <property type="protein sequence ID" value="PIC24811.1"/>
    <property type="molecule type" value="Genomic_DNA"/>
</dbReference>
<name>A0A2G5TCK8_9PELO</name>
<keyword evidence="1" id="KW-0732">Signal</keyword>
<sequence length="294" mass="33178">MFDLLYFLVFSVIFIQISSTQKSIPYSDQLARQKLIYAAIASYGTVPDYCMNLGFNNSKIRRQITVPCDTVDPNDTCSGFTAVSDEESAILVVFRGTTSDEQLAIEGIETVEKQMPWISGGVVSEYFGDAFYKIWNSGMKDDFNYLISKHPNYQVWVTGHSLGGALASLASSYLVFNHLTPSENLLLVTFGQPRTGNLTYAQNFDLLIENSYRITHSHDPVPHLPGKGHHGYWHHKSEVYYNEKMTGWEICEEDEGQKCSNANAVDLDFQDHLHYFNLDILTLGYSNCQNSTIS</sequence>
<proteinExistence type="predicted"/>
<reference evidence="4" key="1">
    <citation type="submission" date="2017-10" db="EMBL/GenBank/DDBJ databases">
        <title>Rapid genome shrinkage in a self-fertile nematode reveals novel sperm competition proteins.</title>
        <authorList>
            <person name="Yin D."/>
            <person name="Schwarz E.M."/>
            <person name="Thomas C.G."/>
            <person name="Felde R.L."/>
            <person name="Korf I.F."/>
            <person name="Cutter A.D."/>
            <person name="Schartner C.M."/>
            <person name="Ralston E.J."/>
            <person name="Meyer B.J."/>
            <person name="Haag E.S."/>
        </authorList>
    </citation>
    <scope>NUCLEOTIDE SEQUENCE [LARGE SCALE GENOMIC DNA]</scope>
    <source>
        <strain evidence="4">JU1422</strain>
    </source>
</reference>
<accession>A0A2G5TCK8</accession>
<dbReference type="Proteomes" id="UP000230233">
    <property type="component" value="Chromosome V"/>
</dbReference>
<dbReference type="InterPro" id="IPR002921">
    <property type="entry name" value="Fungal_lipase-type"/>
</dbReference>
<dbReference type="OrthoDB" id="5821984at2759"/>
<organism evidence="3 4">
    <name type="scientific">Caenorhabditis nigoni</name>
    <dbReference type="NCBI Taxonomy" id="1611254"/>
    <lineage>
        <taxon>Eukaryota</taxon>
        <taxon>Metazoa</taxon>
        <taxon>Ecdysozoa</taxon>
        <taxon>Nematoda</taxon>
        <taxon>Chromadorea</taxon>
        <taxon>Rhabditida</taxon>
        <taxon>Rhabditina</taxon>
        <taxon>Rhabditomorpha</taxon>
        <taxon>Rhabditoidea</taxon>
        <taxon>Rhabditidae</taxon>
        <taxon>Peloderinae</taxon>
        <taxon>Caenorhabditis</taxon>
    </lineage>
</organism>
<protein>
    <recommendedName>
        <fullName evidence="2">Fungal lipase-type domain-containing protein</fullName>
    </recommendedName>
</protein>
<feature type="domain" description="Fungal lipase-type" evidence="2">
    <location>
        <begin position="92"/>
        <end position="227"/>
    </location>
</feature>
<feature type="chain" id="PRO_5013707348" description="Fungal lipase-type domain-containing protein" evidence="1">
    <location>
        <begin position="21"/>
        <end position="294"/>
    </location>
</feature>
<gene>
    <name evidence="3" type="primary">Cni-F25A2.1</name>
    <name evidence="3" type="synonym">Cnig_chr_V.g17987</name>
    <name evidence="3" type="ORF">B9Z55_017987</name>
</gene>
<evidence type="ECO:0000256" key="1">
    <source>
        <dbReference type="SAM" id="SignalP"/>
    </source>
</evidence>
<dbReference type="InterPro" id="IPR029058">
    <property type="entry name" value="AB_hydrolase_fold"/>
</dbReference>
<dbReference type="Pfam" id="PF01764">
    <property type="entry name" value="Lipase_3"/>
    <property type="match status" value="1"/>
</dbReference>
<dbReference type="AlphaFoldDB" id="A0A2G5TCK8"/>
<dbReference type="Gene3D" id="3.40.50.1820">
    <property type="entry name" value="alpha/beta hydrolase"/>
    <property type="match status" value="1"/>
</dbReference>
<comment type="caution">
    <text evidence="3">The sequence shown here is derived from an EMBL/GenBank/DDBJ whole genome shotgun (WGS) entry which is preliminary data.</text>
</comment>
<dbReference type="PANTHER" id="PTHR45908">
    <property type="entry name" value="PROTEIN CBG11750-RELATED"/>
    <property type="match status" value="1"/>
</dbReference>
<dbReference type="SUPFAM" id="SSF53474">
    <property type="entry name" value="alpha/beta-Hydrolases"/>
    <property type="match status" value="1"/>
</dbReference>
<feature type="signal peptide" evidence="1">
    <location>
        <begin position="1"/>
        <end position="20"/>
    </location>
</feature>
<evidence type="ECO:0000259" key="2">
    <source>
        <dbReference type="Pfam" id="PF01764"/>
    </source>
</evidence>
<dbReference type="CDD" id="cd00519">
    <property type="entry name" value="Lipase_3"/>
    <property type="match status" value="1"/>
</dbReference>
<evidence type="ECO:0000313" key="4">
    <source>
        <dbReference type="Proteomes" id="UP000230233"/>
    </source>
</evidence>